<proteinExistence type="predicted"/>
<dbReference type="SUPFAM" id="SSF50715">
    <property type="entry name" value="Ribosomal protein L25-like"/>
    <property type="match status" value="1"/>
</dbReference>
<evidence type="ECO:0000313" key="3">
    <source>
        <dbReference type="RefSeq" id="XP_022971722.1"/>
    </source>
</evidence>
<dbReference type="InterPro" id="IPR029751">
    <property type="entry name" value="Ribosomal_L25_dom"/>
</dbReference>
<protein>
    <submittedName>
        <fullName evidence="3">Uncharacterized protein LOC111470391</fullName>
    </submittedName>
</protein>
<feature type="domain" description="Large ribosomal subunit protein bL25 beta" evidence="1">
    <location>
        <begin position="156"/>
        <end position="239"/>
    </location>
</feature>
<dbReference type="GO" id="GO:0006412">
    <property type="term" value="P:translation"/>
    <property type="evidence" value="ECO:0007669"/>
    <property type="project" value="InterPro"/>
</dbReference>
<dbReference type="GO" id="GO:0003735">
    <property type="term" value="F:structural constituent of ribosome"/>
    <property type="evidence" value="ECO:0007669"/>
    <property type="project" value="InterPro"/>
</dbReference>
<evidence type="ECO:0000313" key="2">
    <source>
        <dbReference type="Proteomes" id="UP000504608"/>
    </source>
</evidence>
<dbReference type="Pfam" id="PF14693">
    <property type="entry name" value="Ribosomal_TL5_C"/>
    <property type="match status" value="1"/>
</dbReference>
<evidence type="ECO:0000259" key="1">
    <source>
        <dbReference type="Pfam" id="PF14693"/>
    </source>
</evidence>
<gene>
    <name evidence="3" type="primary">LOC111470391</name>
</gene>
<dbReference type="InterPro" id="IPR037121">
    <property type="entry name" value="Ribosomal_bL25_C"/>
</dbReference>
<sequence>MAKWWRSTGTNLRLLALSSARSEPFPFSSSRAASYHTIQAIPRECSGSRISSRDRAQGRIPAVVFSQQLLEKNSIHGSPSRKHLLTAERKQIHSILKSVELPFFCSTRLQLQIRAGSGSSVLLESGSILPIKVHRDEETGKILNMVFVWADEGSELKVDVPIVFKGEEACPGLQKGGQLNRIRTSLRYLCPAEHIPSKIEVDVSNLEIGERIFIRDIDVHPSLKLLSKNEVMPICKIVTTIQKPAITEASEPS</sequence>
<dbReference type="CDD" id="cd00495">
    <property type="entry name" value="Ribosomal_L25_TL5_CTC"/>
    <property type="match status" value="1"/>
</dbReference>
<dbReference type="PANTHER" id="PTHR33284:SF2">
    <property type="entry name" value="RIBOSOMAL PROTEIN L25_GLN-TRNA SYNTHETASE, ANTI-CODON-BINDING DOMAIN-CONTAINING PROTEIN"/>
    <property type="match status" value="1"/>
</dbReference>
<accession>A0A6J1I2R7</accession>
<name>A0A6J1I2R7_CUCMA</name>
<dbReference type="FunFam" id="2.170.120.20:FF:000006">
    <property type="entry name" value="Ribosomal protein L25/Gln-tRNA synthetase, anti-codon-binding domain-containing protein"/>
    <property type="match status" value="1"/>
</dbReference>
<dbReference type="GeneID" id="111470391"/>
<keyword evidence="2" id="KW-1185">Reference proteome</keyword>
<dbReference type="InterPro" id="IPR020057">
    <property type="entry name" value="Ribosomal_bL25_b-dom"/>
</dbReference>
<dbReference type="Gene3D" id="2.170.120.20">
    <property type="entry name" value="Ribosomal protein L25, beta domain"/>
    <property type="match status" value="1"/>
</dbReference>
<dbReference type="GO" id="GO:0008097">
    <property type="term" value="F:5S rRNA binding"/>
    <property type="evidence" value="ECO:0007669"/>
    <property type="project" value="TreeGrafter"/>
</dbReference>
<dbReference type="PANTHER" id="PTHR33284">
    <property type="entry name" value="RIBOSOMAL PROTEIN L25/GLN-TRNA SYNTHETASE, ANTI-CODON-BINDING DOMAIN-CONTAINING PROTEIN"/>
    <property type="match status" value="1"/>
</dbReference>
<dbReference type="GO" id="GO:0022625">
    <property type="term" value="C:cytosolic large ribosomal subunit"/>
    <property type="evidence" value="ECO:0007669"/>
    <property type="project" value="TreeGrafter"/>
</dbReference>
<dbReference type="KEGG" id="cmax:111470391"/>
<dbReference type="InterPro" id="IPR020930">
    <property type="entry name" value="Ribosomal_uL5_bac-type"/>
</dbReference>
<dbReference type="AlphaFoldDB" id="A0A6J1I2R7"/>
<reference evidence="3" key="1">
    <citation type="submission" date="2025-08" db="UniProtKB">
        <authorList>
            <consortium name="RefSeq"/>
        </authorList>
    </citation>
    <scope>IDENTIFICATION</scope>
    <source>
        <tissue evidence="3">Young leaves</tissue>
    </source>
</reference>
<dbReference type="RefSeq" id="XP_022971722.1">
    <property type="nucleotide sequence ID" value="XM_023115954.1"/>
</dbReference>
<dbReference type="OrthoDB" id="193674at2759"/>
<dbReference type="Proteomes" id="UP000504608">
    <property type="component" value="Unplaced"/>
</dbReference>
<organism evidence="2 3">
    <name type="scientific">Cucurbita maxima</name>
    <name type="common">Pumpkin</name>
    <name type="synonym">Winter squash</name>
    <dbReference type="NCBI Taxonomy" id="3661"/>
    <lineage>
        <taxon>Eukaryota</taxon>
        <taxon>Viridiplantae</taxon>
        <taxon>Streptophyta</taxon>
        <taxon>Embryophyta</taxon>
        <taxon>Tracheophyta</taxon>
        <taxon>Spermatophyta</taxon>
        <taxon>Magnoliopsida</taxon>
        <taxon>eudicotyledons</taxon>
        <taxon>Gunneridae</taxon>
        <taxon>Pentapetalae</taxon>
        <taxon>rosids</taxon>
        <taxon>fabids</taxon>
        <taxon>Cucurbitales</taxon>
        <taxon>Cucurbitaceae</taxon>
        <taxon>Cucurbiteae</taxon>
        <taxon>Cucurbita</taxon>
    </lineage>
</organism>
<dbReference type="InterPro" id="IPR011035">
    <property type="entry name" value="Ribosomal_bL25/Gln-tRNA_synth"/>
</dbReference>